<reference evidence="2 4" key="4">
    <citation type="submission" date="2019-09" db="EMBL/GenBank/DDBJ databases">
        <authorList>
            <person name="Depoorter E."/>
        </authorList>
    </citation>
    <scope>NUCLEOTIDE SEQUENCE [LARGE SCALE GENOMIC DNA]</scope>
    <source>
        <strain evidence="2">LMG 13014</strain>
    </source>
</reference>
<dbReference type="AlphaFoldDB" id="A0A228HP93"/>
<gene>
    <name evidence="2" type="ORF">BLA13014_07549</name>
    <name evidence="1" type="ORF">CFB84_41470</name>
</gene>
<accession>A0A228HP93</accession>
<name>A0A228HP93_9BURK</name>
<sequence length="87" mass="10131">MNWTEVSRLQGNSRVESRVEVDDITRDRFFTVWELSNPRGCLIFHREKKDHGQHHYLSVKKDNRGITDIVQALRDGGDLFTDKESGS</sequence>
<accession>A0A6P2SLZ7</accession>
<dbReference type="OrthoDB" id="9133776at2"/>
<dbReference type="Proteomes" id="UP000214600">
    <property type="component" value="Unassembled WGS sequence"/>
</dbReference>
<reference evidence="1 3" key="3">
    <citation type="submission" date="2017-08" db="EMBL/GenBank/DDBJ databases">
        <title>WGS of novel Burkholderia cepaca complex species.</title>
        <authorList>
            <person name="Lipuma J."/>
            <person name="Spilker T."/>
        </authorList>
    </citation>
    <scope>NUCLEOTIDE SEQUENCE [LARGE SCALE GENOMIC DNA]</scope>
    <source>
        <strain evidence="1 3">AU17325</strain>
    </source>
</reference>
<dbReference type="EMBL" id="CABVQC010000087">
    <property type="protein sequence ID" value="VWC49009.1"/>
    <property type="molecule type" value="Genomic_DNA"/>
</dbReference>
<reference evidence="3" key="2">
    <citation type="submission" date="2017-06" db="EMBL/GenBank/DDBJ databases">
        <authorList>
            <person name="LiPuma J."/>
            <person name="Spilker T."/>
        </authorList>
    </citation>
    <scope>NUCLEOTIDE SEQUENCE [LARGE SCALE GENOMIC DNA]</scope>
    <source>
        <strain evidence="3">AU17325</strain>
    </source>
</reference>
<dbReference type="GeneID" id="99664774"/>
<proteinExistence type="predicted"/>
<evidence type="ECO:0000313" key="3">
    <source>
        <dbReference type="Proteomes" id="UP000214600"/>
    </source>
</evidence>
<dbReference type="RefSeq" id="WP_025647484.1">
    <property type="nucleotide sequence ID" value="NZ_CABVQC010000087.1"/>
</dbReference>
<reference evidence="1" key="1">
    <citation type="submission" date="2017-06" db="EMBL/GenBank/DDBJ databases">
        <authorList>
            <person name="Kim H.J."/>
            <person name="Triplett B.A."/>
        </authorList>
    </citation>
    <scope>NUCLEOTIDE SEQUENCE [LARGE SCALE GENOMIC DNA]</scope>
    <source>
        <strain evidence="1">AU17325</strain>
    </source>
</reference>
<evidence type="ECO:0000313" key="1">
    <source>
        <dbReference type="EMBL" id="OXI31991.1"/>
    </source>
</evidence>
<evidence type="ECO:0000313" key="4">
    <source>
        <dbReference type="Proteomes" id="UP000494261"/>
    </source>
</evidence>
<evidence type="ECO:0000313" key="2">
    <source>
        <dbReference type="EMBL" id="VWC49009.1"/>
    </source>
</evidence>
<dbReference type="EMBL" id="NKFA01000041">
    <property type="protein sequence ID" value="OXI31991.1"/>
    <property type="molecule type" value="Genomic_DNA"/>
</dbReference>
<dbReference type="Proteomes" id="UP000494261">
    <property type="component" value="Unassembled WGS sequence"/>
</dbReference>
<organism evidence="1 3">
    <name type="scientific">Burkholderia aenigmatica</name>
    <dbReference type="NCBI Taxonomy" id="2015348"/>
    <lineage>
        <taxon>Bacteria</taxon>
        <taxon>Pseudomonadati</taxon>
        <taxon>Pseudomonadota</taxon>
        <taxon>Betaproteobacteria</taxon>
        <taxon>Burkholderiales</taxon>
        <taxon>Burkholderiaceae</taxon>
        <taxon>Burkholderia</taxon>
        <taxon>Burkholderia cepacia complex</taxon>
    </lineage>
</organism>
<protein>
    <submittedName>
        <fullName evidence="1">Uncharacterized protein</fullName>
    </submittedName>
</protein>